<sequence length="920" mass="104233">MKKAVILICLLACSMGSEAQEKISLKNLDLSKVWQEYGTVITEDDTIKLHAPSVAKIRLDGEAERFQTQVGIFSTDIGNDDASLLVQPLVDGTKLLFRKEGEGKRFLGLTGTDGNIGEGSVEVILKADGKEIYSSGVIRQGDAPKQIDVSLKDIRMLEMVVDPTADGASGDQVLLVSPVIGYQGKMPEMMDVQSVGEGPRQSETVIARLEQQIGKLPVWESRLSDRTPFDWLLTPEKSEAGIYRSPDGKSIVIANGMVARTFRIFPNLATTHLTNRMTGESMIRAVSGEGFLQIDGKKWSIGGLAGQPERAYLKEEWIDKMTTIPESFLVEDFEIRSVGETLPWARNRWALNKKSATGKELVFTLRGDKELKDVVVKLCFAVYDEIPVIRKRMEVENQSSVPLNIDAFKLEYLAFAEPESPGDGNPDLFRLPNIHIESDYACKGTFTERETDITEKWVMDPEYTSQRNYPMETRCILDVSPEMGPDQLLQAGETFCTFNVYEMPFDSDDRERKGLFTRRFYRAVAPWLTENPIFMHLTSSDPETVRRAVDQCAETGYEMIILSFGSGANAEDISEANIAKFKGLVEYARSKGIEMGCYSLLASRWISEEVDVINPKTGKRGGMRFGSSPCLCSDWGYEYFSKIRTFFEKTGMTCFEHDGSYPGDVCASTLHTHHKGLQDSQWNQFHKITELYHWMREKGIYLNVPDFYFLNGSTKTSIGYRETNWSLPRDRQLIHTRQLNYDCTWERIPSSLWSFVPLVEYHGGGAAATLEPLSEHLFEYKMLMVQNYGAGIQACYRGPRLYDTPETKAVVTDIIRWYKKYRNILNSDIIHLRKPDAQDWDGIMHVNPQGKEKGFALFFNPTDEAITRKIDLPLYYTGLTETARIREQEGSSVEYRLGRDYSVQLEVTIPANGYTWYVIE</sequence>
<accession>A0AAW5MXG7</accession>
<dbReference type="SUPFAM" id="SSF49785">
    <property type="entry name" value="Galactose-binding domain-like"/>
    <property type="match status" value="1"/>
</dbReference>
<proteinExistence type="predicted"/>
<protein>
    <submittedName>
        <fullName evidence="3">NPCBM/NEW2 domain-containing protein</fullName>
    </submittedName>
</protein>
<dbReference type="Pfam" id="PF08305">
    <property type="entry name" value="NPCBM"/>
    <property type="match status" value="1"/>
</dbReference>
<evidence type="ECO:0000313" key="4">
    <source>
        <dbReference type="Proteomes" id="UP001204579"/>
    </source>
</evidence>
<dbReference type="Proteomes" id="UP001204579">
    <property type="component" value="Unassembled WGS sequence"/>
</dbReference>
<evidence type="ECO:0000256" key="1">
    <source>
        <dbReference type="SAM" id="SignalP"/>
    </source>
</evidence>
<organism evidence="3 4">
    <name type="scientific">Phocaeicola barnesiae</name>
    <dbReference type="NCBI Taxonomy" id="376804"/>
    <lineage>
        <taxon>Bacteria</taxon>
        <taxon>Pseudomonadati</taxon>
        <taxon>Bacteroidota</taxon>
        <taxon>Bacteroidia</taxon>
        <taxon>Bacteroidales</taxon>
        <taxon>Bacteroidaceae</taxon>
        <taxon>Phocaeicola</taxon>
    </lineage>
</organism>
<feature type="signal peptide" evidence="1">
    <location>
        <begin position="1"/>
        <end position="19"/>
    </location>
</feature>
<gene>
    <name evidence="3" type="ORF">NW209_03240</name>
</gene>
<keyword evidence="4" id="KW-1185">Reference proteome</keyword>
<keyword evidence="1" id="KW-0732">Signal</keyword>
<reference evidence="3 4" key="1">
    <citation type="submission" date="2022-08" db="EMBL/GenBank/DDBJ databases">
        <authorList>
            <person name="Zeman M."/>
            <person name="Kubasova T."/>
        </authorList>
    </citation>
    <scope>NUCLEOTIDE SEQUENCE [LARGE SCALE GENOMIC DNA]</scope>
    <source>
        <strain evidence="3 4">ET62</strain>
    </source>
</reference>
<dbReference type="InterPro" id="IPR038637">
    <property type="entry name" value="NPCBM_sf"/>
</dbReference>
<evidence type="ECO:0000259" key="2">
    <source>
        <dbReference type="Pfam" id="PF08305"/>
    </source>
</evidence>
<feature type="chain" id="PRO_5043487531" evidence="1">
    <location>
        <begin position="20"/>
        <end position="920"/>
    </location>
</feature>
<dbReference type="InterPro" id="IPR008979">
    <property type="entry name" value="Galactose-bd-like_sf"/>
</dbReference>
<feature type="domain" description="Glycosyl hydrolase family 98 putative carbohydrate-binding module" evidence="2">
    <location>
        <begin position="96"/>
        <end position="174"/>
    </location>
</feature>
<dbReference type="EMBL" id="JANRHJ010000003">
    <property type="protein sequence ID" value="MCR8873046.1"/>
    <property type="molecule type" value="Genomic_DNA"/>
</dbReference>
<dbReference type="Gene3D" id="2.60.120.1060">
    <property type="entry name" value="NPCBM/NEW2 domain"/>
    <property type="match status" value="1"/>
</dbReference>
<dbReference type="InterPro" id="IPR013222">
    <property type="entry name" value="Glyco_hyd_98_carb-bd"/>
</dbReference>
<evidence type="ECO:0000313" key="3">
    <source>
        <dbReference type="EMBL" id="MCR8873046.1"/>
    </source>
</evidence>
<name>A0AAW5MXG7_9BACT</name>
<dbReference type="RefSeq" id="WP_258335398.1">
    <property type="nucleotide sequence ID" value="NZ_JANRHJ010000003.1"/>
</dbReference>
<dbReference type="AlphaFoldDB" id="A0AAW5MXG7"/>
<comment type="caution">
    <text evidence="3">The sequence shown here is derived from an EMBL/GenBank/DDBJ whole genome shotgun (WGS) entry which is preliminary data.</text>
</comment>